<feature type="compositionally biased region" description="Low complexity" evidence="11">
    <location>
        <begin position="84"/>
        <end position="97"/>
    </location>
</feature>
<feature type="domain" description="Plastocyanin-like" evidence="15">
    <location>
        <begin position="138"/>
        <end position="244"/>
    </location>
</feature>
<feature type="binding site" description="type 1 copper site" evidence="10">
    <location>
        <position position="234"/>
    </location>
    <ligand>
        <name>Cu cation</name>
        <dbReference type="ChEBI" id="CHEBI:23378"/>
        <label>1</label>
    </ligand>
</feature>
<dbReference type="InterPro" id="IPR011706">
    <property type="entry name" value="Cu-oxidase_C"/>
</dbReference>
<dbReference type="PANTHER" id="PTHR36507:SF1">
    <property type="entry name" value="BLL1555 PROTEIN"/>
    <property type="match status" value="1"/>
</dbReference>
<evidence type="ECO:0000256" key="12">
    <source>
        <dbReference type="SAM" id="Phobius"/>
    </source>
</evidence>
<keyword evidence="6" id="KW-0677">Repeat</keyword>
<dbReference type="AlphaFoldDB" id="A0A075MNL0"/>
<feature type="binding site" description="type 1 copper site" evidence="10">
    <location>
        <position position="229"/>
    </location>
    <ligand>
        <name>Cu cation</name>
        <dbReference type="ChEBI" id="CHEBI:23378"/>
        <label>1</label>
    </ligand>
</feature>
<keyword evidence="12" id="KW-0472">Membrane</keyword>
<evidence type="ECO:0000256" key="9">
    <source>
        <dbReference type="ARBA" id="ARBA00049340"/>
    </source>
</evidence>
<dbReference type="Pfam" id="PF00127">
    <property type="entry name" value="Copper-bind"/>
    <property type="match status" value="1"/>
</dbReference>
<dbReference type="GO" id="GO:0009055">
    <property type="term" value="F:electron transfer activity"/>
    <property type="evidence" value="ECO:0007669"/>
    <property type="project" value="InterPro"/>
</dbReference>
<dbReference type="STRING" id="1459636.NTE_00315"/>
<feature type="domain" description="Blue (type 1) copper" evidence="13">
    <location>
        <begin position="507"/>
        <end position="589"/>
    </location>
</feature>
<evidence type="ECO:0000256" key="4">
    <source>
        <dbReference type="ARBA" id="ARBA00017290"/>
    </source>
</evidence>
<dbReference type="GO" id="GO:0050421">
    <property type="term" value="F:nitrite reductase (NO-forming) activity"/>
    <property type="evidence" value="ECO:0007669"/>
    <property type="project" value="UniProtKB-EC"/>
</dbReference>
<dbReference type="PANTHER" id="PTHR36507">
    <property type="entry name" value="BLL1555 PROTEIN"/>
    <property type="match status" value="1"/>
</dbReference>
<name>A0A075MNL0_9ARCH</name>
<dbReference type="RefSeq" id="WP_148699387.1">
    <property type="nucleotide sequence ID" value="NZ_CP007174.1"/>
</dbReference>
<evidence type="ECO:0000256" key="11">
    <source>
        <dbReference type="SAM" id="MobiDB-lite"/>
    </source>
</evidence>
<dbReference type="SUPFAM" id="SSF49503">
    <property type="entry name" value="Cupredoxins"/>
    <property type="match status" value="3"/>
</dbReference>
<evidence type="ECO:0000256" key="8">
    <source>
        <dbReference type="ARBA" id="ARBA00023008"/>
    </source>
</evidence>
<evidence type="ECO:0000256" key="6">
    <source>
        <dbReference type="ARBA" id="ARBA00022737"/>
    </source>
</evidence>
<evidence type="ECO:0000256" key="1">
    <source>
        <dbReference type="ARBA" id="ARBA00001960"/>
    </source>
</evidence>
<dbReference type="EC" id="1.7.2.1" evidence="3"/>
<dbReference type="KEGG" id="nev:NTE_00315"/>
<sequence length="591" mass="63120">MSSLTVSVDNNDNNNSYNHSSSSNSGSSQNRSAGGGEGGWGKLTVAILAGMLLVSTLIVGITLPLSSSLSPSSSPSEERETMVAAERSSVAATAAANAERDAEKSADDDDFELYGHTSSAADEAAVKELTLVAQEAELEIAPGKVVKTWTFNGTVPGPALMFAEGDHVRIKFINKTPIPHTLHLHGNHDDANDGVLPQIMPNDSYIYNITAGPAGALMYHCHAHPTSLHIRMGMYGAMIIDPKDKPLQPAREFVMVMGEYDSKDVMKFEAEYYPINGYADQYMKYPLEARNGELVRMYVINIGTTIPYQFHLHSTIFKAYPSGLLSNEPIDAQTIAVGPGDATIVEARWKYPGDYLFHSHGIQEERGNMGQIHVVDSNQANNSNNGSTLANNNSSTALTNATTTTISAGKSVSMFDWQYELQNKLQKPKVFNYTDDELMGKSVAQNNNHGAVTHDEAAGAASHNNTHSDEGTAVATTETRTTAATTNNSTAKQTTAVSIASGASNPNSGLSYEPLEVTVKSGSTIIWANKDSIMHTATSGSPEAGPSGVFDTGIIGGSGEVSETAINAKPGIYDYYCTLHPHMKGRLTVTE</sequence>
<dbReference type="EMBL" id="CP007174">
    <property type="protein sequence ID" value="AIF82397.1"/>
    <property type="molecule type" value="Genomic_DNA"/>
</dbReference>
<gene>
    <name evidence="16" type="ORF">NTE_00315</name>
</gene>
<feature type="domain" description="Plastocyanin-like" evidence="14">
    <location>
        <begin position="276"/>
        <end position="372"/>
    </location>
</feature>
<comment type="cofactor">
    <cofactor evidence="10">
        <name>Cu(2+)</name>
        <dbReference type="ChEBI" id="CHEBI:29036"/>
    </cofactor>
</comment>
<feature type="region of interest" description="Disordered" evidence="11">
    <location>
        <begin position="66"/>
        <end position="110"/>
    </location>
</feature>
<feature type="binding site" description="type 1 copper site" evidence="10">
    <location>
        <position position="221"/>
    </location>
    <ligand>
        <name>Cu cation</name>
        <dbReference type="ChEBI" id="CHEBI:23378"/>
        <label>1</label>
    </ligand>
</feature>
<dbReference type="GO" id="GO:0005507">
    <property type="term" value="F:copper ion binding"/>
    <property type="evidence" value="ECO:0007669"/>
    <property type="project" value="InterPro"/>
</dbReference>
<comment type="subunit">
    <text evidence="2">Homotrimer.</text>
</comment>
<dbReference type="Proteomes" id="UP000028194">
    <property type="component" value="Chromosome"/>
</dbReference>
<keyword evidence="8 10" id="KW-0186">Copper</keyword>
<feature type="binding site" description="type 1 copper site" evidence="10">
    <location>
        <position position="360"/>
    </location>
    <ligand>
        <name>Cu cation</name>
        <dbReference type="ChEBI" id="CHEBI:23378"/>
        <label>1</label>
    </ligand>
</feature>
<dbReference type="InterPro" id="IPR000923">
    <property type="entry name" value="BlueCu_1"/>
</dbReference>
<evidence type="ECO:0000313" key="17">
    <source>
        <dbReference type="Proteomes" id="UP000028194"/>
    </source>
</evidence>
<dbReference type="InterPro" id="IPR008972">
    <property type="entry name" value="Cupredoxin"/>
</dbReference>
<evidence type="ECO:0000256" key="5">
    <source>
        <dbReference type="ARBA" id="ARBA00022723"/>
    </source>
</evidence>
<dbReference type="PRINTS" id="PR00695">
    <property type="entry name" value="CUNO2RDTASE"/>
</dbReference>
<comment type="cofactor">
    <cofactor evidence="1 10">
        <name>Cu(+)</name>
        <dbReference type="ChEBI" id="CHEBI:49552"/>
    </cofactor>
</comment>
<dbReference type="Pfam" id="PF07731">
    <property type="entry name" value="Cu-oxidase_2"/>
    <property type="match status" value="1"/>
</dbReference>
<feature type="region of interest" description="Disordered" evidence="11">
    <location>
        <begin position="1"/>
        <end position="36"/>
    </location>
</feature>
<evidence type="ECO:0000256" key="3">
    <source>
        <dbReference type="ARBA" id="ARBA00011882"/>
    </source>
</evidence>
<dbReference type="InterPro" id="IPR001287">
    <property type="entry name" value="NO2-reductase_Cu"/>
</dbReference>
<keyword evidence="12" id="KW-0812">Transmembrane</keyword>
<dbReference type="eggNOG" id="arCOG02926">
    <property type="taxonomic scope" value="Archaea"/>
</dbReference>
<dbReference type="HOGENOM" id="CLU_032707_0_0_2"/>
<keyword evidence="12" id="KW-1133">Transmembrane helix</keyword>
<feature type="binding site" description="type 1 copper site" evidence="10">
    <location>
        <position position="180"/>
    </location>
    <ligand>
        <name>Cu cation</name>
        <dbReference type="ChEBI" id="CHEBI:23378"/>
        <label>1</label>
    </ligand>
</feature>
<keyword evidence="17" id="KW-1185">Reference proteome</keyword>
<feature type="binding site" description="type 1 copper site" evidence="10">
    <location>
        <position position="185"/>
    </location>
    <ligand>
        <name>Cu cation</name>
        <dbReference type="ChEBI" id="CHEBI:23378"/>
        <label>1</label>
    </ligand>
</feature>
<feature type="compositionally biased region" description="Low complexity" evidence="11">
    <location>
        <begin position="1"/>
        <end position="32"/>
    </location>
</feature>
<dbReference type="Pfam" id="PF07732">
    <property type="entry name" value="Cu-oxidase_3"/>
    <property type="match status" value="1"/>
</dbReference>
<evidence type="ECO:0000256" key="10">
    <source>
        <dbReference type="PIRSR" id="PIRSR601287-1"/>
    </source>
</evidence>
<evidence type="ECO:0000256" key="7">
    <source>
        <dbReference type="ARBA" id="ARBA00023002"/>
    </source>
</evidence>
<evidence type="ECO:0000313" key="16">
    <source>
        <dbReference type="EMBL" id="AIF82397.1"/>
    </source>
</evidence>
<evidence type="ECO:0000256" key="2">
    <source>
        <dbReference type="ARBA" id="ARBA00011233"/>
    </source>
</evidence>
<keyword evidence="5 10" id="KW-0479">Metal-binding</keyword>
<keyword evidence="7" id="KW-0560">Oxidoreductase</keyword>
<dbReference type="GeneID" id="41596219"/>
<dbReference type="InterPro" id="IPR011707">
    <property type="entry name" value="Cu-oxidase-like_N"/>
</dbReference>
<dbReference type="CDD" id="cd11024">
    <property type="entry name" value="CuRO_1_2DMCO_NIR_like"/>
    <property type="match status" value="1"/>
</dbReference>
<proteinExistence type="predicted"/>
<feature type="compositionally biased region" description="Low complexity" evidence="11">
    <location>
        <begin position="66"/>
        <end position="75"/>
    </location>
</feature>
<dbReference type="OrthoDB" id="12293at2157"/>
<evidence type="ECO:0000259" key="14">
    <source>
        <dbReference type="Pfam" id="PF07731"/>
    </source>
</evidence>
<feature type="transmembrane region" description="Helical" evidence="12">
    <location>
        <begin position="43"/>
        <end position="65"/>
    </location>
</feature>
<dbReference type="eggNOG" id="arCOG03914">
    <property type="taxonomic scope" value="Archaea"/>
</dbReference>
<accession>A0A075MNL0</accession>
<organism evidence="16 17">
    <name type="scientific">Candidatus Nitrososphaera evergladensis SR1</name>
    <dbReference type="NCBI Taxonomy" id="1459636"/>
    <lineage>
        <taxon>Archaea</taxon>
        <taxon>Nitrososphaerota</taxon>
        <taxon>Nitrososphaeria</taxon>
        <taxon>Nitrososphaerales</taxon>
        <taxon>Nitrososphaeraceae</taxon>
        <taxon>Nitrososphaera</taxon>
    </lineage>
</organism>
<dbReference type="InterPro" id="IPR052721">
    <property type="entry name" value="ET_Amicyanin"/>
</dbReference>
<protein>
    <recommendedName>
        <fullName evidence="4">Copper-containing nitrite reductase</fullName>
        <ecNumber evidence="3">1.7.2.1</ecNumber>
    </recommendedName>
</protein>
<reference evidence="16 17" key="1">
    <citation type="journal article" date="2014" name="PLoS ONE">
        <title>Genome Sequence of Candidatus Nitrososphaera evergladensis from Group I.1b Enriched from Everglades Soil Reveals Novel Genomic Features of the Ammonia-Oxidizing Archaea.</title>
        <authorList>
            <person name="Zhalnina K.V."/>
            <person name="Dias R."/>
            <person name="Leonard M.T."/>
            <person name="Dorr de Quadros P."/>
            <person name="Camargo F.A."/>
            <person name="Drew J.C."/>
            <person name="Farmerie W.G."/>
            <person name="Daroub S.H."/>
            <person name="Triplett E.W."/>
        </authorList>
    </citation>
    <scope>NUCLEOTIDE SEQUENCE [LARGE SCALE GENOMIC DNA]</scope>
    <source>
        <strain evidence="16 17">SR1</strain>
    </source>
</reference>
<comment type="catalytic activity">
    <reaction evidence="9">
        <text>nitric oxide + Fe(III)-[cytochrome c] + H2O = Fe(II)-[cytochrome c] + nitrite + 2 H(+)</text>
        <dbReference type="Rhea" id="RHEA:15233"/>
        <dbReference type="Rhea" id="RHEA-COMP:10350"/>
        <dbReference type="Rhea" id="RHEA-COMP:14399"/>
        <dbReference type="ChEBI" id="CHEBI:15377"/>
        <dbReference type="ChEBI" id="CHEBI:15378"/>
        <dbReference type="ChEBI" id="CHEBI:16301"/>
        <dbReference type="ChEBI" id="CHEBI:16480"/>
        <dbReference type="ChEBI" id="CHEBI:29033"/>
        <dbReference type="ChEBI" id="CHEBI:29034"/>
        <dbReference type="EC" id="1.7.2.1"/>
    </reaction>
</comment>
<evidence type="ECO:0000259" key="13">
    <source>
        <dbReference type="Pfam" id="PF00127"/>
    </source>
</evidence>
<evidence type="ECO:0000259" key="15">
    <source>
        <dbReference type="Pfam" id="PF07732"/>
    </source>
</evidence>
<dbReference type="Gene3D" id="2.60.40.420">
    <property type="entry name" value="Cupredoxins - blue copper proteins"/>
    <property type="match status" value="3"/>
</dbReference>
<feature type="binding site" description="type 1 copper site" evidence="10">
    <location>
        <position position="220"/>
    </location>
    <ligand>
        <name>Cu cation</name>
        <dbReference type="ChEBI" id="CHEBI:23378"/>
        <label>1</label>
    </ligand>
</feature>